<evidence type="ECO:0000256" key="1">
    <source>
        <dbReference type="SAM" id="SignalP"/>
    </source>
</evidence>
<name>A0AAP5I403_9CYAN</name>
<keyword evidence="3" id="KW-1185">Reference proteome</keyword>
<dbReference type="Gene3D" id="2.60.120.200">
    <property type="match status" value="1"/>
</dbReference>
<dbReference type="InterPro" id="IPR025975">
    <property type="entry name" value="Polysacc_lyase"/>
</dbReference>
<dbReference type="EMBL" id="JAALHA020000002">
    <property type="protein sequence ID" value="MDR9894316.1"/>
    <property type="molecule type" value="Genomic_DNA"/>
</dbReference>
<evidence type="ECO:0000313" key="2">
    <source>
        <dbReference type="EMBL" id="MDR9894316.1"/>
    </source>
</evidence>
<sequence length="300" mass="34062">MKKYVLQLISCTFVLLIPLMEKAQAELFVRITGEPTNGASIDSQGNLKEAGRNYRVIYKPDPRANWVYLPWISSSEFYKGSSSIGMEIDPTENLTPNGTDKVNHRISSAGSGSNDSFALDFNQPKYTGFAVKLGEFDVPSKSLLLGQWWQGSPYSPPLQLEIIPDSNPSNPIRYQFLFRNNRTGGNPKSLIPNVIPFNPGVDNTLNRQQWHTFIVYTKMRHTGLPDDGEVRVWHNGVEVIRWLGKIGYDPSIALNGKNLPNKTFDVFYGLYREQQSKKHQAFFDEIRFATTWEEANPEQP</sequence>
<dbReference type="RefSeq" id="WP_208349766.1">
    <property type="nucleotide sequence ID" value="NZ_JAALHA020000002.1"/>
</dbReference>
<keyword evidence="1" id="KW-0732">Signal</keyword>
<comment type="caution">
    <text evidence="2">The sequence shown here is derived from an EMBL/GenBank/DDBJ whole genome shotgun (WGS) entry which is preliminary data.</text>
</comment>
<organism evidence="2 3">
    <name type="scientific">Aetokthonos hydrillicola Thurmond2011</name>
    <dbReference type="NCBI Taxonomy" id="2712845"/>
    <lineage>
        <taxon>Bacteria</taxon>
        <taxon>Bacillati</taxon>
        <taxon>Cyanobacteriota</taxon>
        <taxon>Cyanophyceae</taxon>
        <taxon>Nostocales</taxon>
        <taxon>Hapalosiphonaceae</taxon>
        <taxon>Aetokthonos</taxon>
    </lineage>
</organism>
<accession>A0AAP5I403</accession>
<keyword evidence="2" id="KW-0456">Lyase</keyword>
<gene>
    <name evidence="2" type="ORF">G7B40_006985</name>
</gene>
<dbReference type="GO" id="GO:0016829">
    <property type="term" value="F:lyase activity"/>
    <property type="evidence" value="ECO:0007669"/>
    <property type="project" value="UniProtKB-KW"/>
</dbReference>
<dbReference type="AlphaFoldDB" id="A0AAP5I403"/>
<reference evidence="3" key="1">
    <citation type="journal article" date="2021" name="Science">
        <title>Hunting the eagle killer: A cyanobacterial neurotoxin causes vacuolar myelinopathy.</title>
        <authorList>
            <person name="Breinlinger S."/>
            <person name="Phillips T.J."/>
            <person name="Haram B.N."/>
            <person name="Mares J."/>
            <person name="Martinez Yerena J.A."/>
            <person name="Hrouzek P."/>
            <person name="Sobotka R."/>
            <person name="Henderson W.M."/>
            <person name="Schmieder P."/>
            <person name="Williams S.M."/>
            <person name="Lauderdale J.D."/>
            <person name="Wilde H.D."/>
            <person name="Gerrin W."/>
            <person name="Kust A."/>
            <person name="Washington J.W."/>
            <person name="Wagner C."/>
            <person name="Geier B."/>
            <person name="Liebeke M."/>
            <person name="Enke H."/>
            <person name="Niedermeyer T.H.J."/>
            <person name="Wilde S.B."/>
        </authorList>
    </citation>
    <scope>NUCLEOTIDE SEQUENCE [LARGE SCALE GENOMIC DNA]</scope>
    <source>
        <strain evidence="3">Thurmond2011</strain>
    </source>
</reference>
<evidence type="ECO:0000313" key="3">
    <source>
        <dbReference type="Proteomes" id="UP000667802"/>
    </source>
</evidence>
<feature type="signal peptide" evidence="1">
    <location>
        <begin position="1"/>
        <end position="25"/>
    </location>
</feature>
<dbReference type="Pfam" id="PF14099">
    <property type="entry name" value="Polysacc_lyase"/>
    <property type="match status" value="1"/>
</dbReference>
<dbReference type="Proteomes" id="UP000667802">
    <property type="component" value="Unassembled WGS sequence"/>
</dbReference>
<feature type="chain" id="PRO_5042947193" evidence="1">
    <location>
        <begin position="26"/>
        <end position="300"/>
    </location>
</feature>
<proteinExistence type="predicted"/>
<protein>
    <submittedName>
        <fullName evidence="2">Polysaccharide lyase</fullName>
    </submittedName>
</protein>